<reference evidence="3 4" key="1">
    <citation type="submission" date="2024-03" db="EMBL/GenBank/DDBJ databases">
        <title>Complete genome sequence of the green alga Chloropicon roscoffensis RCC1871.</title>
        <authorList>
            <person name="Lemieux C."/>
            <person name="Pombert J.-F."/>
            <person name="Otis C."/>
            <person name="Turmel M."/>
        </authorList>
    </citation>
    <scope>NUCLEOTIDE SEQUENCE [LARGE SCALE GENOMIC DNA]</scope>
    <source>
        <strain evidence="3 4">RCC1871</strain>
    </source>
</reference>
<sequence>MSCRACVVKVARWGEGGDDAGEGPEELKVSPSGRLVARREGGSGRVTLVRTEDGRRLGEVQQACESFCWLSSGRLACARVDPGDDDGGSFRLLLYKVKDDDDEDSGEDSGSQFTMGDGAAEPLAPSVDEGSGKRYFVGSGKGTGTYELVGCLDASQGAEGARPVRVARLACDCHEGTCVLAVENKDGSESLVALQSSRHFVESYPAPRLPPPGNTTALCATRDLVLACRSPGEVLAWAPMDPSVVWRHRLRPTPAAAASSLAVRTLPRGRLLIAVGDDRGVVTLLEPFGSFGSRQAPRGGRVETRDFRCRVRRVVLQPFWGCRLAALAFQRDRILAIHFAGATARLAWAELRPQPRRREAERSRGEGCLTLERATVLGVAESSAVFLSGGDVVCVLPGPDAAGVGRQDPAFHLCERTLKGDGGALAVADDVHAWLTDFLATRPVHRVKNLVDLNGICRGGGDDDKVLLPLRAALHRFDVDLLGKLVPEIVSGGADLWVSCARLVSLEVAINLFKYPSLKETVLPKVLKFVIAILGRAHSSGDEATALELSRYLKMLRSFSRVRSPGGRAAEPGGGVEAEPKKVTEEGQQPGCGDKFEILRTGLAADRASEAMFRLLSSGLNNPASAATMHGDVGGVKRTINSYIVLLVQEAPIDEIGHSLGRLGLSPTRTLLDVFWSALTPGTRSRALALLDALGGAGEDVQAAAGRILRIRGASESSSAAATAPGPSSSPEALVRNLRCLDEGDRFGVETSPPHLDVHIDLEGTCKFEGVLGRAWPKRMVREDADDDGNGDGDGEGDGEVDGDGLDSIPALWFAEMEEESVRRIIVEGARLRGRPLPLGESYESWESCFRYACEHARIDMISEVLQRIPDGARCPGQLQVKISQRAVKEIPMAVFLPALPEGLPHFVLAEVRHRLAEQGIFQQLYWSSALDFLSFCERTVLSPRCLMPREDLEQAATSIKTVSAIYCRENGFANLSLLHDRSLGSADFAHDALENIADLSWCGWLPIAQHPGLQGLSCALNTAIVCHLDVRTTSCEGFGWVEGIEGIGNYLHSLPLLGYEPSEGERCPHVGQEFWVAFKEELMQNARLQHKYPTLACFLAEMCEQRAEGEGPSCARDESFVAVRNALFSCSSNSSLLLSNYPNQLPQWTKKLLHLSTSVRRRAGGGAQGGSSEGQGLAEAALRQEREIEKYVENEFFVLPYESSLCLKVQNNIMHGRSFASIDACLKSETTRHMEEAGASWAQIRANDDFTTLERTCYCSALSNFQDETVVSAGVLTLQVLGEDTYALQLVIAILRHLVLCLEGGLATEPFTTAAAGSSAHDGYDFLTPVVQVICEDVKKGLALGAQNAGASQLREMLADLLGGLLRAENRNEVEDDDVIEVDGSPTDARVATWVLLNALNEVFGHPRDESYVSYLARGNDWVRFLAECERHGYTLREVLGLAGHFGRKELRCHVERALLSTREAEDGALEDRPEDQKPLPELFALVSESERQPLPGKFLLESCVRWRWPFLAVLSSCHDDVTKTACFQHWLGSTCLPTSEGGFEPQQHSIPFLVTALCGRRCYLPLIRGGETFFPKSVFVTFLYFLHSFMQLRLLDAEAYLEKFKRMAESSAAGAADEDWMASSTVLALESSLASEASNSFLRNTALAALKKCNVLGHFPNLRKVSVLRDILGEDAHAEFVTWRRPQAGGGDTPLVSVDLEQATARLELENRFGEARILCERCGLDTEGVVLRHAERIAGDAKASRQQVEAAGSWPWGDIQALFEEAKVTARRAGDFFFAHFGAEVSRETAVDSLRVLELAHVWYLSAQEAGEPWCTPDLMSGVKFRGLICGHAAALGAPGGTAGAERWYMAGLGREGAAASGPFMLGSAEHEALVHYARASGSWDGMSDPLLGMLFDALVWYGEIDLVKALGGRLEGKVEGIRFLEALVKILADHGDDQMSSSGPSLAGGCLSYLQDLLPSDCRVPSLVVDAVAFCRDRIPRDYGREFADRVAFSFEVSSISSSVTPNSVLRSNAEGTLQTLLRLGPDLLGRVREFVDVFRVPRAKVADVLVKSFFKGLLICHRDVSDEASSSSYEPAYNAEEFDKCAGVCGDDAELGRALLNIILTKHHLPSEFEVEVIILAYQYYEAAHAMNGVDVLTTLAIGRVSTYAEIGEHKAIVRLLNGIGQSKLRQHAIDALAASDKLELLLKKRTSNDAKERTVSRRRNLKREILSSLHRRGGGGDAGDAGDLDMALHHFNKTRLVANGLVRRAEEVLGSAGRADEGVSLRAARLLSEASSIFQSIGCVRRAATTIHRARELTMAAQ</sequence>
<dbReference type="Pfam" id="PF14649">
    <property type="entry name" value="Spatacsin_C"/>
    <property type="match status" value="1"/>
</dbReference>
<feature type="compositionally biased region" description="Acidic residues" evidence="1">
    <location>
        <begin position="784"/>
        <end position="804"/>
    </location>
</feature>
<protein>
    <submittedName>
        <fullName evidence="3">Spatacsin_C domain-containing protein</fullName>
    </submittedName>
</protein>
<dbReference type="SUPFAM" id="SSF50952">
    <property type="entry name" value="Soluble quinoprotein glucose dehydrogenase"/>
    <property type="match status" value="1"/>
</dbReference>
<dbReference type="InterPro" id="IPR011041">
    <property type="entry name" value="Quinoprot_gluc/sorb_DH_b-prop"/>
</dbReference>
<feature type="region of interest" description="Disordered" evidence="1">
    <location>
        <begin position="563"/>
        <end position="590"/>
    </location>
</feature>
<dbReference type="PANTHER" id="PTHR13650">
    <property type="entry name" value="SPATACSIN"/>
    <property type="match status" value="1"/>
</dbReference>
<name>A0AAX4PB80_9CHLO</name>
<evidence type="ECO:0000259" key="2">
    <source>
        <dbReference type="Pfam" id="PF14649"/>
    </source>
</evidence>
<dbReference type="PANTHER" id="PTHR13650:SF0">
    <property type="entry name" value="SPATACSIN"/>
    <property type="match status" value="1"/>
</dbReference>
<gene>
    <name evidence="3" type="ORF">HKI87_07g46930</name>
</gene>
<feature type="domain" description="Spatacsin C-terminal" evidence="2">
    <location>
        <begin position="2100"/>
        <end position="2301"/>
    </location>
</feature>
<proteinExistence type="predicted"/>
<dbReference type="Proteomes" id="UP001472866">
    <property type="component" value="Chromosome 07"/>
</dbReference>
<dbReference type="InterPro" id="IPR028107">
    <property type="entry name" value="Spatacsin_C_dom"/>
</dbReference>
<accession>A0AAX4PB80</accession>
<dbReference type="EMBL" id="CP151507">
    <property type="protein sequence ID" value="WZN63148.1"/>
    <property type="molecule type" value="Genomic_DNA"/>
</dbReference>
<feature type="region of interest" description="Disordered" evidence="1">
    <location>
        <begin position="782"/>
        <end position="804"/>
    </location>
</feature>
<evidence type="ECO:0000256" key="1">
    <source>
        <dbReference type="SAM" id="MobiDB-lite"/>
    </source>
</evidence>
<dbReference type="GO" id="GO:0005737">
    <property type="term" value="C:cytoplasm"/>
    <property type="evidence" value="ECO:0007669"/>
    <property type="project" value="TreeGrafter"/>
</dbReference>
<feature type="region of interest" description="Disordered" evidence="1">
    <location>
        <begin position="100"/>
        <end position="132"/>
    </location>
</feature>
<evidence type="ECO:0000313" key="4">
    <source>
        <dbReference type="Proteomes" id="UP001472866"/>
    </source>
</evidence>
<organism evidence="3 4">
    <name type="scientific">Chloropicon roscoffensis</name>
    <dbReference type="NCBI Taxonomy" id="1461544"/>
    <lineage>
        <taxon>Eukaryota</taxon>
        <taxon>Viridiplantae</taxon>
        <taxon>Chlorophyta</taxon>
        <taxon>Chloropicophyceae</taxon>
        <taxon>Chloropicales</taxon>
        <taxon>Chloropicaceae</taxon>
        <taxon>Chloropicon</taxon>
    </lineage>
</organism>
<keyword evidence="4" id="KW-1185">Reference proteome</keyword>
<dbReference type="InterPro" id="IPR028103">
    <property type="entry name" value="Spatacsin"/>
</dbReference>
<evidence type="ECO:0000313" key="3">
    <source>
        <dbReference type="EMBL" id="WZN63148.1"/>
    </source>
</evidence>